<evidence type="ECO:0000313" key="2">
    <source>
        <dbReference type="EMBL" id="KAJ5366379.1"/>
    </source>
</evidence>
<feature type="compositionally biased region" description="Acidic residues" evidence="1">
    <location>
        <begin position="62"/>
        <end position="72"/>
    </location>
</feature>
<dbReference type="EMBL" id="JAPZBR010000001">
    <property type="protein sequence ID" value="KAJ5366379.1"/>
    <property type="molecule type" value="Genomic_DNA"/>
</dbReference>
<dbReference type="Proteomes" id="UP001148299">
    <property type="component" value="Unassembled WGS sequence"/>
</dbReference>
<gene>
    <name evidence="2" type="ORF">N7541_000320</name>
</gene>
<reference evidence="2" key="2">
    <citation type="journal article" date="2023" name="IMA Fungus">
        <title>Comparative genomic study of the Penicillium genus elucidates a diverse pangenome and 15 lateral gene transfer events.</title>
        <authorList>
            <person name="Petersen C."/>
            <person name="Sorensen T."/>
            <person name="Nielsen M.R."/>
            <person name="Sondergaard T.E."/>
            <person name="Sorensen J.L."/>
            <person name="Fitzpatrick D.A."/>
            <person name="Frisvad J.C."/>
            <person name="Nielsen K.L."/>
        </authorList>
    </citation>
    <scope>NUCLEOTIDE SEQUENCE</scope>
    <source>
        <strain evidence="2">IBT 35675</strain>
    </source>
</reference>
<evidence type="ECO:0000313" key="3">
    <source>
        <dbReference type="Proteomes" id="UP001148299"/>
    </source>
</evidence>
<name>A0A9W9RWJ9_PENBR</name>
<feature type="region of interest" description="Disordered" evidence="1">
    <location>
        <begin position="37"/>
        <end position="72"/>
    </location>
</feature>
<accession>A0A9W9RWJ9</accession>
<sequence length="72" mass="8052">MDSAVDHRNPGTKLQALDHEPLIQPAIRDFRQYQGIDQSNVIQGDNLRHAKPQTSNGYNEGPSEDDLPQEAL</sequence>
<dbReference type="AlphaFoldDB" id="A0A9W9RWJ9"/>
<proteinExistence type="predicted"/>
<organism evidence="2 3">
    <name type="scientific">Penicillium brevicompactum</name>
    <dbReference type="NCBI Taxonomy" id="5074"/>
    <lineage>
        <taxon>Eukaryota</taxon>
        <taxon>Fungi</taxon>
        <taxon>Dikarya</taxon>
        <taxon>Ascomycota</taxon>
        <taxon>Pezizomycotina</taxon>
        <taxon>Eurotiomycetes</taxon>
        <taxon>Eurotiomycetidae</taxon>
        <taxon>Eurotiales</taxon>
        <taxon>Aspergillaceae</taxon>
        <taxon>Penicillium</taxon>
    </lineage>
</organism>
<keyword evidence="3" id="KW-1185">Reference proteome</keyword>
<protein>
    <submittedName>
        <fullName evidence="2">Uncharacterized protein</fullName>
    </submittedName>
</protein>
<comment type="caution">
    <text evidence="2">The sequence shown here is derived from an EMBL/GenBank/DDBJ whole genome shotgun (WGS) entry which is preliminary data.</text>
</comment>
<reference evidence="2" key="1">
    <citation type="submission" date="2022-12" db="EMBL/GenBank/DDBJ databases">
        <authorList>
            <person name="Petersen C."/>
        </authorList>
    </citation>
    <scope>NUCLEOTIDE SEQUENCE</scope>
    <source>
        <strain evidence="2">IBT 35675</strain>
    </source>
</reference>
<evidence type="ECO:0000256" key="1">
    <source>
        <dbReference type="SAM" id="MobiDB-lite"/>
    </source>
</evidence>